<dbReference type="NCBIfam" id="TIGR03177">
    <property type="entry name" value="pilus_cpaB"/>
    <property type="match status" value="1"/>
</dbReference>
<feature type="region of interest" description="Disordered" evidence="1">
    <location>
        <begin position="290"/>
        <end position="329"/>
    </location>
</feature>
<gene>
    <name evidence="3" type="ORF">OZSIB_3849</name>
</gene>
<evidence type="ECO:0000313" key="3">
    <source>
        <dbReference type="EMBL" id="RCK79980.1"/>
    </source>
</evidence>
<dbReference type="AlphaFoldDB" id="A0A367ZPM0"/>
<evidence type="ECO:0000259" key="2">
    <source>
        <dbReference type="Pfam" id="PF16976"/>
    </source>
</evidence>
<proteinExistence type="predicted"/>
<dbReference type="Pfam" id="PF16976">
    <property type="entry name" value="RcpC"/>
    <property type="match status" value="1"/>
</dbReference>
<dbReference type="InterPro" id="IPR031571">
    <property type="entry name" value="RcpC_dom"/>
</dbReference>
<evidence type="ECO:0000256" key="1">
    <source>
        <dbReference type="SAM" id="MobiDB-lite"/>
    </source>
</evidence>
<dbReference type="EMBL" id="QOQW01000009">
    <property type="protein sequence ID" value="RCK79980.1"/>
    <property type="molecule type" value="Genomic_DNA"/>
</dbReference>
<sequence>MVAKKRIPVRTRLEPKLLNEMFEIKEINASDALHFPNAFTAIASLANRFTAVPILQGDVMTEQRLLAEDAIPDLAHAIPPGKRAVSIAVSKVTGVGGFIQQGNYVDVIATFKLKNRETVSKIVLQDILVLAVGNMFQFDGSLASTPPAIAAAKVDLVTLAVTPEELERLMFLDSGVTFRLVLKNPKDKDNRVQTTGATEKAVLKGLGMEAEEGVADARAALPKPPENPAVNVVGSGSPPSSPAPTTPIEATPAMVAAGIDTSPTPTRPLVDDKVEIWYGSSDLRRELIRETYPLQTTNRPVPTSLPRPSLATTNRPAPQTVDIANPSGE</sequence>
<protein>
    <submittedName>
        <fullName evidence="3">Flp pilus assembly protein RcpC/CpaB</fullName>
    </submittedName>
</protein>
<feature type="domain" description="Flp pilus assembly protein RcpC/CpaB" evidence="2">
    <location>
        <begin position="74"/>
        <end position="182"/>
    </location>
</feature>
<reference evidence="3 4" key="1">
    <citation type="submission" date="2018-05" db="EMBL/GenBank/DDBJ databases">
        <title>A metagenomic window into the 2 km-deep terrestrial subsurface aquifer revealed taxonomically and functionally diverse microbial community comprising novel uncultured bacterial lineages.</title>
        <authorList>
            <person name="Kadnikov V.V."/>
            <person name="Mardanov A.V."/>
            <person name="Beletsky A.V."/>
            <person name="Banks D."/>
            <person name="Pimenov N.V."/>
            <person name="Frank Y.A."/>
            <person name="Karnachuk O.V."/>
            <person name="Ravin N.V."/>
        </authorList>
    </citation>
    <scope>NUCLEOTIDE SEQUENCE [LARGE SCALE GENOMIC DNA]</scope>
    <source>
        <strain evidence="3">BY5</strain>
    </source>
</reference>
<evidence type="ECO:0000313" key="4">
    <source>
        <dbReference type="Proteomes" id="UP000252355"/>
    </source>
</evidence>
<accession>A0A367ZPM0</accession>
<organism evidence="3 4">
    <name type="scientific">Candidatus Ozemobacter sibiricus</name>
    <dbReference type="NCBI Taxonomy" id="2268124"/>
    <lineage>
        <taxon>Bacteria</taxon>
        <taxon>Candidatus Ozemobacteria</taxon>
        <taxon>Candidatus Ozemobacterales</taxon>
        <taxon>Candidatus Ozemobacteraceae</taxon>
        <taxon>Candidatus Ozemobacter</taxon>
    </lineage>
</organism>
<dbReference type="CDD" id="cd11614">
    <property type="entry name" value="SAF_CpaB_FlgA_like"/>
    <property type="match status" value="1"/>
</dbReference>
<name>A0A367ZPM0_9BACT</name>
<dbReference type="InterPro" id="IPR017592">
    <property type="entry name" value="Pilus_assmbl_Flp-typ_CpaB"/>
</dbReference>
<dbReference type="Proteomes" id="UP000252355">
    <property type="component" value="Unassembled WGS sequence"/>
</dbReference>
<comment type="caution">
    <text evidence="3">The sequence shown here is derived from an EMBL/GenBank/DDBJ whole genome shotgun (WGS) entry which is preliminary data.</text>
</comment>